<dbReference type="PIRSF" id="PIRSF004930">
    <property type="entry name" value="Tln_factor_SUA5"/>
    <property type="match status" value="1"/>
</dbReference>
<gene>
    <name evidence="15" type="ORF">Q4T40_21030</name>
</gene>
<dbReference type="Gene3D" id="3.40.50.11030">
    <property type="entry name" value="Threonylcarbamoyl-AMP synthase, C-terminal domain"/>
    <property type="match status" value="1"/>
</dbReference>
<dbReference type="PANTHER" id="PTHR17490">
    <property type="entry name" value="SUA5"/>
    <property type="match status" value="1"/>
</dbReference>
<dbReference type="RefSeq" id="WP_413782167.1">
    <property type="nucleotide sequence ID" value="NZ_JAUOZS010000001.1"/>
</dbReference>
<proteinExistence type="inferred from homology"/>
<keyword evidence="9 13" id="KW-0547">Nucleotide-binding</keyword>
<evidence type="ECO:0000256" key="7">
    <source>
        <dbReference type="ARBA" id="ARBA00022694"/>
    </source>
</evidence>
<dbReference type="Gene3D" id="3.90.870.10">
    <property type="entry name" value="DHBP synthase"/>
    <property type="match status" value="1"/>
</dbReference>
<dbReference type="InterPro" id="IPR006070">
    <property type="entry name" value="Sua5-like_dom"/>
</dbReference>
<evidence type="ECO:0000313" key="15">
    <source>
        <dbReference type="EMBL" id="MDT8903720.1"/>
    </source>
</evidence>
<evidence type="ECO:0000256" key="6">
    <source>
        <dbReference type="ARBA" id="ARBA00022679"/>
    </source>
</evidence>
<keyword evidence="6 13" id="KW-0808">Transferase</keyword>
<dbReference type="PROSITE" id="PS51163">
    <property type="entry name" value="YRDC"/>
    <property type="match status" value="1"/>
</dbReference>
<evidence type="ECO:0000256" key="9">
    <source>
        <dbReference type="ARBA" id="ARBA00022741"/>
    </source>
</evidence>
<reference evidence="15 16" key="1">
    <citation type="submission" date="2023-07" db="EMBL/GenBank/DDBJ databases">
        <title>The novel representative of Negativicutes class, Anaeroselena agilis gen. nov. sp. nov.</title>
        <authorList>
            <person name="Prokofeva M.I."/>
            <person name="Elcheninov A.G."/>
            <person name="Klyukina A."/>
            <person name="Kublanov I.V."/>
            <person name="Frolov E.N."/>
            <person name="Podosokorskaya O.A."/>
        </authorList>
    </citation>
    <scope>NUCLEOTIDE SEQUENCE [LARGE SCALE GENOMIC DNA]</scope>
    <source>
        <strain evidence="15 16">4137-cl</strain>
    </source>
</reference>
<dbReference type="InterPro" id="IPR017945">
    <property type="entry name" value="DHBP_synth_RibB-like_a/b_dom"/>
</dbReference>
<evidence type="ECO:0000313" key="16">
    <source>
        <dbReference type="Proteomes" id="UP001254848"/>
    </source>
</evidence>
<dbReference type="InterPro" id="IPR050156">
    <property type="entry name" value="TC-AMP_synthase_SUA5"/>
</dbReference>
<comment type="subcellular location">
    <subcellularLocation>
        <location evidence="1 13">Cytoplasm</location>
    </subcellularLocation>
</comment>
<protein>
    <recommendedName>
        <fullName evidence="4 13">Threonylcarbamoyl-AMP synthase</fullName>
        <shortName evidence="13">TC-AMP synthase</shortName>
        <ecNumber evidence="3 13">2.7.7.87</ecNumber>
    </recommendedName>
    <alternativeName>
        <fullName evidence="11 13">L-threonylcarbamoyladenylate synthase</fullName>
    </alternativeName>
</protein>
<evidence type="ECO:0000256" key="11">
    <source>
        <dbReference type="ARBA" id="ARBA00029774"/>
    </source>
</evidence>
<evidence type="ECO:0000256" key="5">
    <source>
        <dbReference type="ARBA" id="ARBA00022490"/>
    </source>
</evidence>
<evidence type="ECO:0000259" key="14">
    <source>
        <dbReference type="PROSITE" id="PS51163"/>
    </source>
</evidence>
<evidence type="ECO:0000256" key="12">
    <source>
        <dbReference type="ARBA" id="ARBA00048366"/>
    </source>
</evidence>
<dbReference type="EMBL" id="JAUOZS010000001">
    <property type="protein sequence ID" value="MDT8903720.1"/>
    <property type="molecule type" value="Genomic_DNA"/>
</dbReference>
<dbReference type="Proteomes" id="UP001254848">
    <property type="component" value="Unassembled WGS sequence"/>
</dbReference>
<dbReference type="InterPro" id="IPR010923">
    <property type="entry name" value="T(6)A37_SUA5"/>
</dbReference>
<evidence type="ECO:0000256" key="8">
    <source>
        <dbReference type="ARBA" id="ARBA00022695"/>
    </source>
</evidence>
<comment type="function">
    <text evidence="13">Required for the formation of a threonylcarbamoyl group on adenosine at position 37 (t(6)A37) in tRNAs that read codons beginning with adenine.</text>
</comment>
<dbReference type="InterPro" id="IPR005145">
    <property type="entry name" value="Sua5_C"/>
</dbReference>
<dbReference type="NCBIfam" id="TIGR00057">
    <property type="entry name" value="L-threonylcarbamoyladenylate synthase"/>
    <property type="match status" value="1"/>
</dbReference>
<evidence type="ECO:0000256" key="10">
    <source>
        <dbReference type="ARBA" id="ARBA00022840"/>
    </source>
</evidence>
<evidence type="ECO:0000256" key="2">
    <source>
        <dbReference type="ARBA" id="ARBA00007663"/>
    </source>
</evidence>
<keyword evidence="10 13" id="KW-0067">ATP-binding</keyword>
<dbReference type="Pfam" id="PF03481">
    <property type="entry name" value="Sua5_C"/>
    <property type="match status" value="1"/>
</dbReference>
<evidence type="ECO:0000256" key="4">
    <source>
        <dbReference type="ARBA" id="ARBA00015492"/>
    </source>
</evidence>
<comment type="catalytic activity">
    <reaction evidence="12 13">
        <text>L-threonine + hydrogencarbonate + ATP = L-threonylcarbamoyladenylate + diphosphate + H2O</text>
        <dbReference type="Rhea" id="RHEA:36407"/>
        <dbReference type="ChEBI" id="CHEBI:15377"/>
        <dbReference type="ChEBI" id="CHEBI:17544"/>
        <dbReference type="ChEBI" id="CHEBI:30616"/>
        <dbReference type="ChEBI" id="CHEBI:33019"/>
        <dbReference type="ChEBI" id="CHEBI:57926"/>
        <dbReference type="ChEBI" id="CHEBI:73682"/>
        <dbReference type="EC" id="2.7.7.87"/>
    </reaction>
</comment>
<evidence type="ECO:0000256" key="3">
    <source>
        <dbReference type="ARBA" id="ARBA00012584"/>
    </source>
</evidence>
<evidence type="ECO:0000256" key="13">
    <source>
        <dbReference type="PIRNR" id="PIRNR004930"/>
    </source>
</evidence>
<keyword evidence="16" id="KW-1185">Reference proteome</keyword>
<sequence>MNTKHYVVDREKPDFRILDQAAAVLRQGGLVAFPTETVYGLGANGLDPGAVARIFAAKGRPADNPLILHIADVHEVNKLAARVPANAAALMAEYWPGPLTLVLARTRLVPDAVTGGLDTVAIRLPDSTVARELIRLAGVPVAAPSANTSGRPSPTTAGDVLADLAGRIELVIDAGPCGIGVESTVVDCTTPVPTLLRPGGVTLEMLIATLGEVEVDPALGGENIVPRAPGMKYTHYAPAAPMTLYEGEGGAAAAAVAGEAARLEAAGRRVGAVVSAETALLLPPTVVAAVYGIRGDLDAAAANLYTALRLFDAEPVDVILAESVSEAGLGLAVMNRLRKAAGYRIVHC</sequence>
<keyword evidence="8 13" id="KW-0548">Nucleotidyltransferase</keyword>
<dbReference type="GO" id="GO:0061710">
    <property type="term" value="F:L-threonylcarbamoyladenylate synthase"/>
    <property type="evidence" value="ECO:0007669"/>
    <property type="project" value="UniProtKB-EC"/>
</dbReference>
<dbReference type="PANTHER" id="PTHR17490:SF16">
    <property type="entry name" value="THREONYLCARBAMOYL-AMP SYNTHASE"/>
    <property type="match status" value="1"/>
</dbReference>
<evidence type="ECO:0000256" key="1">
    <source>
        <dbReference type="ARBA" id="ARBA00004496"/>
    </source>
</evidence>
<dbReference type="InterPro" id="IPR038385">
    <property type="entry name" value="Sua5/YwlC_C"/>
</dbReference>
<dbReference type="EC" id="2.7.7.87" evidence="3 13"/>
<accession>A0ABU3P3W6</accession>
<dbReference type="Pfam" id="PF01300">
    <property type="entry name" value="Sua5_yciO_yrdC"/>
    <property type="match status" value="1"/>
</dbReference>
<keyword evidence="5 13" id="KW-0963">Cytoplasm</keyword>
<comment type="caution">
    <text evidence="15">The sequence shown here is derived from an EMBL/GenBank/DDBJ whole genome shotgun (WGS) entry which is preliminary data.</text>
</comment>
<dbReference type="SUPFAM" id="SSF55821">
    <property type="entry name" value="YrdC/RibB"/>
    <property type="match status" value="1"/>
</dbReference>
<feature type="domain" description="YrdC-like" evidence="14">
    <location>
        <begin position="15"/>
        <end position="201"/>
    </location>
</feature>
<comment type="similarity">
    <text evidence="2 13">Belongs to the SUA5 family.</text>
</comment>
<keyword evidence="7 13" id="KW-0819">tRNA processing</keyword>
<name>A0ABU3P3W6_9FIRM</name>
<organism evidence="15 16">
    <name type="scientific">Anaeroselena agilis</name>
    <dbReference type="NCBI Taxonomy" id="3063788"/>
    <lineage>
        <taxon>Bacteria</taxon>
        <taxon>Bacillati</taxon>
        <taxon>Bacillota</taxon>
        <taxon>Negativicutes</taxon>
        <taxon>Acetonemataceae</taxon>
        <taxon>Anaeroselena</taxon>
    </lineage>
</organism>